<gene>
    <name evidence="2" type="ORF">NPIL_604361</name>
</gene>
<keyword evidence="3" id="KW-1185">Reference proteome</keyword>
<dbReference type="Proteomes" id="UP000887013">
    <property type="component" value="Unassembled WGS sequence"/>
</dbReference>
<reference evidence="2" key="1">
    <citation type="submission" date="2020-08" db="EMBL/GenBank/DDBJ databases">
        <title>Multicomponent nature underlies the extraordinary mechanical properties of spider dragline silk.</title>
        <authorList>
            <person name="Kono N."/>
            <person name="Nakamura H."/>
            <person name="Mori M."/>
            <person name="Yoshida Y."/>
            <person name="Ohtoshi R."/>
            <person name="Malay A.D."/>
            <person name="Moran D.A.P."/>
            <person name="Tomita M."/>
            <person name="Numata K."/>
            <person name="Arakawa K."/>
        </authorList>
    </citation>
    <scope>NUCLEOTIDE SEQUENCE</scope>
</reference>
<comment type="caution">
    <text evidence="2">The sequence shown here is derived from an EMBL/GenBank/DDBJ whole genome shotgun (WGS) entry which is preliminary data.</text>
</comment>
<evidence type="ECO:0000313" key="3">
    <source>
        <dbReference type="Proteomes" id="UP000887013"/>
    </source>
</evidence>
<feature type="region of interest" description="Disordered" evidence="1">
    <location>
        <begin position="61"/>
        <end position="92"/>
    </location>
</feature>
<dbReference type="AlphaFoldDB" id="A0A8X6QCM1"/>
<accession>A0A8X6QCM1</accession>
<proteinExistence type="predicted"/>
<name>A0A8X6QCM1_NEPPI</name>
<protein>
    <submittedName>
        <fullName evidence="2">Uncharacterized protein</fullName>
    </submittedName>
</protein>
<feature type="compositionally biased region" description="Polar residues" evidence="1">
    <location>
        <begin position="74"/>
        <end position="92"/>
    </location>
</feature>
<dbReference type="EMBL" id="BMAW01080138">
    <property type="protein sequence ID" value="GFU18247.1"/>
    <property type="molecule type" value="Genomic_DNA"/>
</dbReference>
<organism evidence="2 3">
    <name type="scientific">Nephila pilipes</name>
    <name type="common">Giant wood spider</name>
    <name type="synonym">Nephila maculata</name>
    <dbReference type="NCBI Taxonomy" id="299642"/>
    <lineage>
        <taxon>Eukaryota</taxon>
        <taxon>Metazoa</taxon>
        <taxon>Ecdysozoa</taxon>
        <taxon>Arthropoda</taxon>
        <taxon>Chelicerata</taxon>
        <taxon>Arachnida</taxon>
        <taxon>Araneae</taxon>
        <taxon>Araneomorphae</taxon>
        <taxon>Entelegynae</taxon>
        <taxon>Araneoidea</taxon>
        <taxon>Nephilidae</taxon>
        <taxon>Nephila</taxon>
    </lineage>
</organism>
<evidence type="ECO:0000256" key="1">
    <source>
        <dbReference type="SAM" id="MobiDB-lite"/>
    </source>
</evidence>
<feature type="compositionally biased region" description="Basic and acidic residues" evidence="1">
    <location>
        <begin position="61"/>
        <end position="73"/>
    </location>
</feature>
<sequence length="92" mass="10391">MTNTETVSGLGKNMEMENNSYIASLTADEEVIENCRKMKILQMSINGCSRDKDRQMKNCEHERGTSLNTRREFTNSVGPPNLQQSGLGHNLR</sequence>
<evidence type="ECO:0000313" key="2">
    <source>
        <dbReference type="EMBL" id="GFU18247.1"/>
    </source>
</evidence>